<dbReference type="PANTHER" id="PTHR31527">
    <property type="entry name" value="RE64534P"/>
    <property type="match status" value="1"/>
</dbReference>
<dbReference type="OrthoDB" id="9774591at2"/>
<reference evidence="2 3" key="2">
    <citation type="journal article" date="2018" name="Nature">
        <title>Mutant phenotypes for thousands of bacterial genes of unknown function.</title>
        <authorList>
            <person name="Price M.N."/>
            <person name="Wetmore K.M."/>
            <person name="Waters R.J."/>
            <person name="Callaghan M."/>
            <person name="Ray J."/>
            <person name="Liu H."/>
            <person name="Kuehl J.V."/>
            <person name="Melnyk R.A."/>
            <person name="Lamson J.S."/>
            <person name="Suh Y."/>
            <person name="Carlson H.K."/>
            <person name="Esquivel Z."/>
            <person name="Sadeeshkumar H."/>
            <person name="Chakraborty R."/>
            <person name="Zane G.M."/>
            <person name="Rubin B.E."/>
            <person name="Wall J.D."/>
            <person name="Visel A."/>
            <person name="Bristow J."/>
            <person name="Blow M.J."/>
            <person name="Arkin A.P."/>
            <person name="Deutschbauer A.M."/>
        </authorList>
    </citation>
    <scope>NUCLEOTIDE SEQUENCE [LARGE SCALE GENOMIC DNA]</scope>
    <source>
        <strain evidence="2 3">FW300-N2C3</strain>
    </source>
</reference>
<dbReference type="GO" id="GO:0032259">
    <property type="term" value="P:methylation"/>
    <property type="evidence" value="ECO:0007669"/>
    <property type="project" value="UniProtKB-KW"/>
</dbReference>
<dbReference type="Proteomes" id="UP000059425">
    <property type="component" value="Chromosome"/>
</dbReference>
<sequence>MNAVDTIHGTELVRLPARRGVALRLHQGRTLKLINTHGKQVVDTWAFNPDDLCEVMSMEHSRPFWLKLNPCKGDSLVTNKRRKILTLTQDSSPGVHDTLVAACDPTRYVQLGVVGHHDSCNENLFLALDVLGLVVTETPSPLNLFMNVPVHQDGRIEFAAPVSEPGQYVCLTAEMDAIVVLSACPQDITAVNGMEPRDVHYCIL</sequence>
<dbReference type="AlphaFoldDB" id="A0A0N9X6D5"/>
<evidence type="ECO:0000313" key="3">
    <source>
        <dbReference type="Proteomes" id="UP000059425"/>
    </source>
</evidence>
<keyword evidence="2" id="KW-0808">Transferase</keyword>
<dbReference type="GO" id="GO:0008168">
    <property type="term" value="F:methyltransferase activity"/>
    <property type="evidence" value="ECO:0007669"/>
    <property type="project" value="UniProtKB-KW"/>
</dbReference>
<dbReference type="InterPro" id="IPR018959">
    <property type="entry name" value="DUF1989"/>
</dbReference>
<gene>
    <name evidence="2" type="ORF">AO356_28945</name>
</gene>
<dbReference type="Pfam" id="PF09347">
    <property type="entry name" value="DUF1989"/>
    <property type="match status" value="1"/>
</dbReference>
<dbReference type="PANTHER" id="PTHR31527:SF0">
    <property type="entry name" value="RE64534P"/>
    <property type="match status" value="1"/>
</dbReference>
<protein>
    <submittedName>
        <fullName evidence="2">Aminomethyltransferase</fullName>
    </submittedName>
</protein>
<keyword evidence="2" id="KW-0489">Methyltransferase</keyword>
<dbReference type="EMBL" id="CP012831">
    <property type="protein sequence ID" value="ALI10680.1"/>
    <property type="molecule type" value="Genomic_DNA"/>
</dbReference>
<name>A0A0N9X6D5_PSEFL</name>
<feature type="domain" description="DUF1989" evidence="1">
    <location>
        <begin position="14"/>
        <end position="178"/>
    </location>
</feature>
<evidence type="ECO:0000313" key="2">
    <source>
        <dbReference type="EMBL" id="ALI10680.1"/>
    </source>
</evidence>
<dbReference type="RefSeq" id="WP_060742767.1">
    <property type="nucleotide sequence ID" value="NZ_CP012831.1"/>
</dbReference>
<proteinExistence type="predicted"/>
<accession>A0A0N9X6D5</accession>
<evidence type="ECO:0000259" key="1">
    <source>
        <dbReference type="Pfam" id="PF09347"/>
    </source>
</evidence>
<organism evidence="2 3">
    <name type="scientific">Pseudomonas fluorescens</name>
    <dbReference type="NCBI Taxonomy" id="294"/>
    <lineage>
        <taxon>Bacteria</taxon>
        <taxon>Pseudomonadati</taxon>
        <taxon>Pseudomonadota</taxon>
        <taxon>Gammaproteobacteria</taxon>
        <taxon>Pseudomonadales</taxon>
        <taxon>Pseudomonadaceae</taxon>
        <taxon>Pseudomonas</taxon>
    </lineage>
</organism>
<reference evidence="3" key="1">
    <citation type="submission" date="2015-09" db="EMBL/GenBank/DDBJ databases">
        <title>Whole genome sequence of Pseudomonas fluorescens FW300-N2C3.</title>
        <authorList>
            <person name="Ray J."/>
            <person name="Melnyk R."/>
            <person name="Deutschbauer A."/>
        </authorList>
    </citation>
    <scope>NUCLEOTIDE SEQUENCE [LARGE SCALE GENOMIC DNA]</scope>
    <source>
        <strain evidence="3">FW300-N2C3</strain>
    </source>
</reference>